<dbReference type="InParanoid" id="A0A151GBF5"/>
<dbReference type="RefSeq" id="XP_040653808.1">
    <property type="nucleotide sequence ID" value="XM_040803704.1"/>
</dbReference>
<dbReference type="OrthoDB" id="3832365at2759"/>
<evidence type="ECO:0000313" key="2">
    <source>
        <dbReference type="Proteomes" id="UP000076580"/>
    </source>
</evidence>
<name>A0A151GBF5_DRECN</name>
<keyword evidence="2" id="KW-1185">Reference proteome</keyword>
<organism evidence="1 2">
    <name type="scientific">Drechmeria coniospora</name>
    <name type="common">Nematophagous fungus</name>
    <name type="synonym">Meria coniospora</name>
    <dbReference type="NCBI Taxonomy" id="98403"/>
    <lineage>
        <taxon>Eukaryota</taxon>
        <taxon>Fungi</taxon>
        <taxon>Dikarya</taxon>
        <taxon>Ascomycota</taxon>
        <taxon>Pezizomycotina</taxon>
        <taxon>Sordariomycetes</taxon>
        <taxon>Hypocreomycetidae</taxon>
        <taxon>Hypocreales</taxon>
        <taxon>Ophiocordycipitaceae</taxon>
        <taxon>Drechmeria</taxon>
    </lineage>
</organism>
<dbReference type="GeneID" id="63719057"/>
<reference evidence="1 2" key="1">
    <citation type="journal article" date="2016" name="Sci. Rep.">
        <title>Insights into Adaptations to a Near-Obligate Nematode Endoparasitic Lifestyle from the Finished Genome of Drechmeria coniospora.</title>
        <authorList>
            <person name="Zhang L."/>
            <person name="Zhou Z."/>
            <person name="Guo Q."/>
            <person name="Fokkens L."/>
            <person name="Miskei M."/>
            <person name="Pocsi I."/>
            <person name="Zhang W."/>
            <person name="Chen M."/>
            <person name="Wang L."/>
            <person name="Sun Y."/>
            <person name="Donzelli B.G."/>
            <person name="Gibson D.M."/>
            <person name="Nelson D.R."/>
            <person name="Luo J.G."/>
            <person name="Rep M."/>
            <person name="Liu H."/>
            <person name="Yang S."/>
            <person name="Wang J."/>
            <person name="Krasnoff S.B."/>
            <person name="Xu Y."/>
            <person name="Molnar I."/>
            <person name="Lin M."/>
        </authorList>
    </citation>
    <scope>NUCLEOTIDE SEQUENCE [LARGE SCALE GENOMIC DNA]</scope>
    <source>
        <strain evidence="1 2">ARSEF 6962</strain>
    </source>
</reference>
<proteinExistence type="predicted"/>
<gene>
    <name evidence="1" type="ORF">DCS_06414</name>
</gene>
<comment type="caution">
    <text evidence="1">The sequence shown here is derived from an EMBL/GenBank/DDBJ whole genome shotgun (WGS) entry which is preliminary data.</text>
</comment>
<accession>A0A151GBF5</accession>
<evidence type="ECO:0000313" key="1">
    <source>
        <dbReference type="EMBL" id="KYK54456.1"/>
    </source>
</evidence>
<dbReference type="Proteomes" id="UP000076580">
    <property type="component" value="Chromosome 03"/>
</dbReference>
<dbReference type="STRING" id="98403.A0A151GBF5"/>
<dbReference type="AlphaFoldDB" id="A0A151GBF5"/>
<sequence>MATPCIGDQIIPNETNIGAIVILTAPEEGENVWIATQTEVAHNLPPPAPGRGKGRKEFSWSFGPVKLTGYIDTDTYEIGLIISVLGINLGNIYGNIKEGVVVKVNLGLAKGQLKFYLKNGNELWVHIDIKVLFDGSFHGDYKIISW</sequence>
<dbReference type="EMBL" id="LAYC01000003">
    <property type="protein sequence ID" value="KYK54456.1"/>
    <property type="molecule type" value="Genomic_DNA"/>
</dbReference>
<protein>
    <submittedName>
        <fullName evidence="1">Uncharacterized protein</fullName>
    </submittedName>
</protein>